<dbReference type="KEGG" id="nta:107770099"/>
<gene>
    <name evidence="1" type="primary">LOC107770099</name>
</gene>
<evidence type="ECO:0000313" key="1">
    <source>
        <dbReference type="RefSeq" id="XP_016444848.1"/>
    </source>
</evidence>
<proteinExistence type="predicted"/>
<dbReference type="OrthoDB" id="1247269at2759"/>
<accession>A0A1S3XY44</accession>
<reference evidence="1" key="1">
    <citation type="submission" date="2025-08" db="UniProtKB">
        <authorList>
            <consortium name="RefSeq"/>
        </authorList>
    </citation>
    <scope>IDENTIFICATION</scope>
</reference>
<name>A0A1S3XY44_TOBAC</name>
<dbReference type="AlphaFoldDB" id="A0A1S3XY44"/>
<dbReference type="RefSeq" id="XP_016444848.1">
    <property type="nucleotide sequence ID" value="XM_016589362.1"/>
</dbReference>
<organism evidence="1">
    <name type="scientific">Nicotiana tabacum</name>
    <name type="common">Common tobacco</name>
    <dbReference type="NCBI Taxonomy" id="4097"/>
    <lineage>
        <taxon>Eukaryota</taxon>
        <taxon>Viridiplantae</taxon>
        <taxon>Streptophyta</taxon>
        <taxon>Embryophyta</taxon>
        <taxon>Tracheophyta</taxon>
        <taxon>Spermatophyta</taxon>
        <taxon>Magnoliopsida</taxon>
        <taxon>eudicotyledons</taxon>
        <taxon>Gunneridae</taxon>
        <taxon>Pentapetalae</taxon>
        <taxon>asterids</taxon>
        <taxon>lamiids</taxon>
        <taxon>Solanales</taxon>
        <taxon>Solanaceae</taxon>
        <taxon>Nicotianoideae</taxon>
        <taxon>Nicotianeae</taxon>
        <taxon>Nicotiana</taxon>
    </lineage>
</organism>
<protein>
    <submittedName>
        <fullName evidence="1">Uncharacterized protein</fullName>
    </submittedName>
</protein>
<dbReference type="PaxDb" id="4097-A0A1S3XY44"/>
<sequence length="114" mass="12934">MFRKQSLYLHKVGVRTVYILSFPDPTYGSILEYLASSSVTKAIATRDSSNHGIRGLERKLVSHPNDLTCWRPCACDSECSDGWICTLCEWDILFRQKTCSASSFTFSIAGRMWL</sequence>